<dbReference type="InterPro" id="IPR001427">
    <property type="entry name" value="RNaseA"/>
</dbReference>
<dbReference type="PANTHER" id="PTHR11437">
    <property type="entry name" value="RIBONUCLEASE"/>
    <property type="match status" value="1"/>
</dbReference>
<dbReference type="Gene3D" id="3.10.130.10">
    <property type="entry name" value="Ribonuclease A-like domain"/>
    <property type="match status" value="1"/>
</dbReference>
<gene>
    <name evidence="7" type="primary">Ang</name>
    <name evidence="7" type="ORF">GTO93_0001137</name>
</gene>
<feature type="non-terminal residue" evidence="7">
    <location>
        <position position="1"/>
    </location>
</feature>
<evidence type="ECO:0000313" key="8">
    <source>
        <dbReference type="Proteomes" id="UP001166093"/>
    </source>
</evidence>
<accession>A0ABS2X8E7</accession>
<feature type="non-terminal residue" evidence="7">
    <location>
        <position position="138"/>
    </location>
</feature>
<feature type="domain" description="Ribonuclease A-domain" evidence="6">
    <location>
        <begin position="16"/>
        <end position="135"/>
    </location>
</feature>
<comment type="subcellular location">
    <subcellularLocation>
        <location evidence="1">Secreted</location>
    </subcellularLocation>
</comment>
<name>A0ABS2X8E7_POLSP</name>
<evidence type="ECO:0000256" key="2">
    <source>
        <dbReference type="ARBA" id="ARBA00005600"/>
    </source>
</evidence>
<dbReference type="InterPro" id="IPR036816">
    <property type="entry name" value="RNaseA-like_dom_sf"/>
</dbReference>
<keyword evidence="8" id="KW-1185">Reference proteome</keyword>
<protein>
    <submittedName>
        <fullName evidence="7">ANGI protein</fullName>
    </submittedName>
</protein>
<dbReference type="SUPFAM" id="SSF54076">
    <property type="entry name" value="RNase A-like"/>
    <property type="match status" value="1"/>
</dbReference>
<dbReference type="SMART" id="SM00092">
    <property type="entry name" value="RNAse_Pc"/>
    <property type="match status" value="1"/>
</dbReference>
<evidence type="ECO:0000256" key="3">
    <source>
        <dbReference type="ARBA" id="ARBA00022525"/>
    </source>
</evidence>
<dbReference type="Proteomes" id="UP001166093">
    <property type="component" value="Unassembled WGS sequence"/>
</dbReference>
<evidence type="ECO:0000256" key="5">
    <source>
        <dbReference type="SAM" id="SignalP"/>
    </source>
</evidence>
<feature type="chain" id="PRO_5045598896" evidence="5">
    <location>
        <begin position="17"/>
        <end position="138"/>
    </location>
</feature>
<sequence length="138" mass="15251">CSALLLAVMCAASVSAETPYDKFLRQHYYNGGMSVQMCDSVMTRRSLVNPCKQTNSFIINAIKNDIIAVCKEAGKPYITRDGRNLRISSKPFTVVTCNRKGGSNKPPCNYRGNRSTRNIVIDCVNDLPVHYEEGIIAA</sequence>
<proteinExistence type="inferred from homology"/>
<keyword evidence="4" id="KW-1015">Disulfide bond</keyword>
<evidence type="ECO:0000313" key="7">
    <source>
        <dbReference type="EMBL" id="MBN3270479.1"/>
    </source>
</evidence>
<dbReference type="CDD" id="cd06265">
    <property type="entry name" value="RNase_A_canonical"/>
    <property type="match status" value="1"/>
</dbReference>
<organism evidence="7 8">
    <name type="scientific">Polyodon spathula</name>
    <name type="common">North American paddlefish</name>
    <name type="synonym">Squalus spathula</name>
    <dbReference type="NCBI Taxonomy" id="7913"/>
    <lineage>
        <taxon>Eukaryota</taxon>
        <taxon>Metazoa</taxon>
        <taxon>Chordata</taxon>
        <taxon>Craniata</taxon>
        <taxon>Vertebrata</taxon>
        <taxon>Euteleostomi</taxon>
        <taxon>Actinopterygii</taxon>
        <taxon>Chondrostei</taxon>
        <taxon>Acipenseriformes</taxon>
        <taxon>Polyodontidae</taxon>
        <taxon>Polyodon</taxon>
    </lineage>
</organism>
<feature type="signal peptide" evidence="5">
    <location>
        <begin position="1"/>
        <end position="16"/>
    </location>
</feature>
<evidence type="ECO:0000256" key="1">
    <source>
        <dbReference type="ARBA" id="ARBA00004613"/>
    </source>
</evidence>
<dbReference type="InterPro" id="IPR023412">
    <property type="entry name" value="RNaseA_domain"/>
</dbReference>
<comment type="caution">
    <text evidence="7">The sequence shown here is derived from an EMBL/GenBank/DDBJ whole genome shotgun (WGS) entry which is preliminary data.</text>
</comment>
<dbReference type="Pfam" id="PF00074">
    <property type="entry name" value="RnaseA"/>
    <property type="match status" value="1"/>
</dbReference>
<keyword evidence="3" id="KW-0964">Secreted</keyword>
<evidence type="ECO:0000256" key="4">
    <source>
        <dbReference type="ARBA" id="ARBA00023157"/>
    </source>
</evidence>
<reference evidence="7" key="1">
    <citation type="journal article" date="2021" name="Cell">
        <title>Tracing the genetic footprints of vertebrate landing in non-teleost ray-finned fishes.</title>
        <authorList>
            <person name="Bi X."/>
            <person name="Wang K."/>
            <person name="Yang L."/>
            <person name="Pan H."/>
            <person name="Jiang H."/>
            <person name="Wei Q."/>
            <person name="Fang M."/>
            <person name="Yu H."/>
            <person name="Zhu C."/>
            <person name="Cai Y."/>
            <person name="He Y."/>
            <person name="Gan X."/>
            <person name="Zeng H."/>
            <person name="Yu D."/>
            <person name="Zhu Y."/>
            <person name="Jiang H."/>
            <person name="Qiu Q."/>
            <person name="Yang H."/>
            <person name="Zhang Y.E."/>
            <person name="Wang W."/>
            <person name="Zhu M."/>
            <person name="He S."/>
            <person name="Zhang G."/>
        </authorList>
    </citation>
    <scope>NUCLEOTIDE SEQUENCE</scope>
    <source>
        <strain evidence="7">Pddl_001</strain>
    </source>
</reference>
<dbReference type="PANTHER" id="PTHR11437:SF10">
    <property type="entry name" value="ANGIOGENIN-RELATED"/>
    <property type="match status" value="1"/>
</dbReference>
<dbReference type="EMBL" id="JAAWVQ010001644">
    <property type="protein sequence ID" value="MBN3270479.1"/>
    <property type="molecule type" value="Genomic_DNA"/>
</dbReference>
<evidence type="ECO:0000259" key="6">
    <source>
        <dbReference type="SMART" id="SM00092"/>
    </source>
</evidence>
<keyword evidence="5" id="KW-0732">Signal</keyword>
<comment type="similarity">
    <text evidence="2">Belongs to the pancreatic ribonuclease family.</text>
</comment>